<evidence type="ECO:0000313" key="2">
    <source>
        <dbReference type="Proteomes" id="UP000487350"/>
    </source>
</evidence>
<name>A0A844AQD8_9BURK</name>
<comment type="caution">
    <text evidence="1">The sequence shown here is derived from an EMBL/GenBank/DDBJ whole genome shotgun (WGS) entry which is preliminary data.</text>
</comment>
<dbReference type="OrthoDB" id="7053243at2"/>
<protein>
    <submittedName>
        <fullName evidence="1">Uncharacterized protein</fullName>
    </submittedName>
</protein>
<dbReference type="Proteomes" id="UP000487350">
    <property type="component" value="Unassembled WGS sequence"/>
</dbReference>
<dbReference type="EMBL" id="WJBU01000003">
    <property type="protein sequence ID" value="MRD46470.1"/>
    <property type="molecule type" value="Genomic_DNA"/>
</dbReference>
<sequence length="944" mass="105462">MSSYLLEVEEGLRTHFDWLKREKSALKSPVFAIEHPLSKEELAKLRAELASSLRLAGEMSSKYKLCWIVHSAEHGYDFAGLEFWESFAKMTPNWSVYGNKYVLRSWYREFAKAHGGIQPQGDWGKHYTFIAWPIANALAPLDLQVHLARTLFNARYFLRETQEAPAEMIGRFISPYAENPSSRFQFFLEQSSIVGYLVRGLLEGIDKETVIYRPTLQRITNDLNGRANAREWLRDARRQYSRTIFYYGRQNEYRLSNGDDGGVDEGGADPIAQLRRSGVLLKPRIVLTRREDDSWVPVLRIPGFQPLVDIRQEFRAHLLRSKFVVPAHGDQLFLGATLLTGAPLSRTLRSWPAERECVLRFNTRESYFDQIVSAECQMDPSNIWLFQDRRDGGATLITGGQVRAGASYIVVARNADAINALGKPTTLKCDGAHAVALDLPNPLGSDLSHRLERAGLSIARRLRLQPVGLRPRQWTEDGFGEWLSSETPTLVVYRDFEFDALTIEFVGLQPEEIKCGPGTEPAFMQLRNLPIGRHHLQIKATKLTGNLGAYRAEVASASLHVYIRPPTSWAPGKLALSALVVSTDPPIPTLDDLFNHSLDLQVAGDSSRSLTISLRAIDENGAAKLTDIAKNLRSPLDSSVWHSALQSFLDGLESELPYFTATSTGLVIAAEDVGEQRVALEIPAKPLRWAYSHQGTAQKVLLLNDGVEEAEIEAAFYPFARPNQQERLDVSALSGGIDVGGKHGLYQVRGAGIEIAIVVGSAATRGHGLEFLQAGADSEALVKLNIRQLIALRTLWCSARAVNKLGRYKRNSLCGLLHRAVLAKTCTEYWCREEQALTSNSTELDWSRLEEGVHPRSFAICLTNAWKRDRPHTRSELADVFSEIAHSFKLASYKEARAVWALATESAPSEHSTTNVPIGAGLETLMKGARLMWRSQELGRRRDL</sequence>
<gene>
    <name evidence="1" type="ORF">GHT07_04230</name>
</gene>
<organism evidence="1 2">
    <name type="scientific">Caenimonas koreensis DSM 17982</name>
    <dbReference type="NCBI Taxonomy" id="1121255"/>
    <lineage>
        <taxon>Bacteria</taxon>
        <taxon>Pseudomonadati</taxon>
        <taxon>Pseudomonadota</taxon>
        <taxon>Betaproteobacteria</taxon>
        <taxon>Burkholderiales</taxon>
        <taxon>Comamonadaceae</taxon>
        <taxon>Caenimonas</taxon>
    </lineage>
</organism>
<dbReference type="AlphaFoldDB" id="A0A844AQD8"/>
<keyword evidence="2" id="KW-1185">Reference proteome</keyword>
<evidence type="ECO:0000313" key="1">
    <source>
        <dbReference type="EMBL" id="MRD46470.1"/>
    </source>
</evidence>
<accession>A0A844AQD8</accession>
<reference evidence="1 2" key="1">
    <citation type="submission" date="2019-11" db="EMBL/GenBank/DDBJ databases">
        <title>Caenimonas koreensis gen. nov., sp. nov., isolated from activated sludge.</title>
        <authorList>
            <person name="Seung H.R."/>
        </authorList>
    </citation>
    <scope>NUCLEOTIDE SEQUENCE [LARGE SCALE GENOMIC DNA]</scope>
    <source>
        <strain evidence="1 2">EMB320</strain>
    </source>
</reference>
<proteinExistence type="predicted"/>
<dbReference type="RefSeq" id="WP_153583810.1">
    <property type="nucleotide sequence ID" value="NZ_WJBU01000003.1"/>
</dbReference>